<evidence type="ECO:0000259" key="1">
    <source>
        <dbReference type="PROSITE" id="PS51186"/>
    </source>
</evidence>
<dbReference type="Pfam" id="PF00583">
    <property type="entry name" value="Acetyltransf_1"/>
    <property type="match status" value="1"/>
</dbReference>
<evidence type="ECO:0000313" key="3">
    <source>
        <dbReference type="Proteomes" id="UP001320544"/>
    </source>
</evidence>
<organism evidence="2 3">
    <name type="scientific">Raoultibacter timonensis</name>
    <dbReference type="NCBI Taxonomy" id="1907662"/>
    <lineage>
        <taxon>Bacteria</taxon>
        <taxon>Bacillati</taxon>
        <taxon>Actinomycetota</taxon>
        <taxon>Coriobacteriia</taxon>
        <taxon>Eggerthellales</taxon>
        <taxon>Eggerthellaceae</taxon>
        <taxon>Raoultibacter</taxon>
    </lineage>
</organism>
<dbReference type="SUPFAM" id="SSF55729">
    <property type="entry name" value="Acyl-CoA N-acyltransferases (Nat)"/>
    <property type="match status" value="1"/>
</dbReference>
<protein>
    <recommendedName>
        <fullName evidence="1">N-acetyltransferase domain-containing protein</fullName>
    </recommendedName>
</protein>
<dbReference type="PROSITE" id="PS51186">
    <property type="entry name" value="GNAT"/>
    <property type="match status" value="1"/>
</dbReference>
<dbReference type="EMBL" id="AP025564">
    <property type="protein sequence ID" value="BDE97338.1"/>
    <property type="molecule type" value="Genomic_DNA"/>
</dbReference>
<dbReference type="CDD" id="cd04301">
    <property type="entry name" value="NAT_SF"/>
    <property type="match status" value="1"/>
</dbReference>
<feature type="domain" description="N-acetyltransferase" evidence="1">
    <location>
        <begin position="63"/>
        <end position="238"/>
    </location>
</feature>
<sequence length="244" mass="27013">MDMAENLGKSAGVGESYADLHEEDGFAREMRELALSLVMQVPSRPRAVYATPNDEGLAVGDSITIRLADQSDIETICALRCAQSVEYWEVAPSDDAYRLFCTQTEAYVRRNLNTHVYFALVEYDGSVVSMSGLEVVDRMPAIAMQGGAERAATIVSCYTLPPHRGRGYMGQMLSTWTAIAPMIGVDAIYLESRNPSMQLLALDEGYEYVSEKYRIDLRSLDSAPNPVQLEVLESRHMPEQLPAS</sequence>
<dbReference type="InterPro" id="IPR000182">
    <property type="entry name" value="GNAT_dom"/>
</dbReference>
<reference evidence="2 3" key="1">
    <citation type="submission" date="2022-01" db="EMBL/GenBank/DDBJ databases">
        <title>Novel bile acid biosynthetic pathways are enriched in the microbiome of centenarians.</title>
        <authorList>
            <person name="Sato Y."/>
            <person name="Atarashi K."/>
            <person name="Plichta R.D."/>
            <person name="Arai Y."/>
            <person name="Sasajima S."/>
            <person name="Kearney M.S."/>
            <person name="Suda W."/>
            <person name="Takeshita K."/>
            <person name="Sasaki T."/>
            <person name="Okamoto S."/>
            <person name="Skelly N.A."/>
            <person name="Okamura Y."/>
            <person name="Vlamakis H."/>
            <person name="Li Y."/>
            <person name="Tanoue T."/>
            <person name="Takei H."/>
            <person name="Nittono H."/>
            <person name="Narushima S."/>
            <person name="Irie J."/>
            <person name="Itoh H."/>
            <person name="Moriya K."/>
            <person name="Sugiura Y."/>
            <person name="Suematsu M."/>
            <person name="Moritoki N."/>
            <person name="Shibata S."/>
            <person name="Littman R.D."/>
            <person name="Fischbach A.M."/>
            <person name="Uwamino Y."/>
            <person name="Inoue T."/>
            <person name="Honda A."/>
            <person name="Hattori M."/>
            <person name="Murai T."/>
            <person name="Xavier J.R."/>
            <person name="Hirose N."/>
            <person name="Honda K."/>
        </authorList>
    </citation>
    <scope>NUCLEOTIDE SEQUENCE [LARGE SCALE GENOMIC DNA]</scope>
    <source>
        <strain evidence="2 3">CE91-St30</strain>
    </source>
</reference>
<gene>
    <name evidence="2" type="ORF">CE91St30_26710</name>
</gene>
<proteinExistence type="predicted"/>
<dbReference type="Proteomes" id="UP001320544">
    <property type="component" value="Chromosome"/>
</dbReference>
<dbReference type="Gene3D" id="3.40.630.30">
    <property type="match status" value="1"/>
</dbReference>
<accession>A0ABN6MHC6</accession>
<dbReference type="InterPro" id="IPR016181">
    <property type="entry name" value="Acyl_CoA_acyltransferase"/>
</dbReference>
<name>A0ABN6MHC6_9ACTN</name>
<evidence type="ECO:0000313" key="2">
    <source>
        <dbReference type="EMBL" id="BDE97338.1"/>
    </source>
</evidence>
<keyword evidence="3" id="KW-1185">Reference proteome</keyword>